<dbReference type="InterPro" id="IPR036259">
    <property type="entry name" value="MFS_trans_sf"/>
</dbReference>
<feature type="transmembrane region" description="Helical" evidence="7">
    <location>
        <begin position="90"/>
        <end position="110"/>
    </location>
</feature>
<dbReference type="PRINTS" id="PR01036">
    <property type="entry name" value="TCRTETB"/>
</dbReference>
<feature type="compositionally biased region" description="Polar residues" evidence="6">
    <location>
        <begin position="1"/>
        <end position="14"/>
    </location>
</feature>
<keyword evidence="10" id="KW-1185">Reference proteome</keyword>
<feature type="domain" description="Major facilitator superfamily (MFS) profile" evidence="8">
    <location>
        <begin position="56"/>
        <end position="520"/>
    </location>
</feature>
<keyword evidence="4 7" id="KW-1133">Transmembrane helix</keyword>
<keyword evidence="2" id="KW-0813">Transport</keyword>
<feature type="transmembrane region" description="Helical" evidence="7">
    <location>
        <begin position="387"/>
        <end position="405"/>
    </location>
</feature>
<feature type="transmembrane region" description="Helical" evidence="7">
    <location>
        <begin position="276"/>
        <end position="301"/>
    </location>
</feature>
<keyword evidence="3 7" id="KW-0812">Transmembrane</keyword>
<feature type="transmembrane region" description="Helical" evidence="7">
    <location>
        <begin position="353"/>
        <end position="375"/>
    </location>
</feature>
<protein>
    <submittedName>
        <fullName evidence="9">MFS family major facilitator transporter</fullName>
    </submittedName>
</protein>
<dbReference type="InterPro" id="IPR011701">
    <property type="entry name" value="MFS"/>
</dbReference>
<comment type="subcellular location">
    <subcellularLocation>
        <location evidence="1">Cell membrane</location>
        <topology evidence="1">Multi-pass membrane protein</topology>
    </subcellularLocation>
</comment>
<dbReference type="PROSITE" id="PS50850">
    <property type="entry name" value="MFS"/>
    <property type="match status" value="1"/>
</dbReference>
<feature type="transmembrane region" description="Helical" evidence="7">
    <location>
        <begin position="151"/>
        <end position="169"/>
    </location>
</feature>
<feature type="transmembrane region" description="Helical" evidence="7">
    <location>
        <begin position="246"/>
        <end position="270"/>
    </location>
</feature>
<evidence type="ECO:0000313" key="10">
    <source>
        <dbReference type="Proteomes" id="UP000029060"/>
    </source>
</evidence>
<dbReference type="Pfam" id="PF07690">
    <property type="entry name" value="MFS_1"/>
    <property type="match status" value="1"/>
</dbReference>
<feature type="compositionally biased region" description="Polar residues" evidence="6">
    <location>
        <begin position="24"/>
        <end position="37"/>
    </location>
</feature>
<evidence type="ECO:0000256" key="7">
    <source>
        <dbReference type="SAM" id="Phobius"/>
    </source>
</evidence>
<evidence type="ECO:0000313" key="9">
    <source>
        <dbReference type="EMBL" id="KFI70032.1"/>
    </source>
</evidence>
<comment type="caution">
    <text evidence="9">The sequence shown here is derived from an EMBL/GenBank/DDBJ whole genome shotgun (WGS) entry which is preliminary data.</text>
</comment>
<evidence type="ECO:0000256" key="4">
    <source>
        <dbReference type="ARBA" id="ARBA00022989"/>
    </source>
</evidence>
<evidence type="ECO:0000256" key="3">
    <source>
        <dbReference type="ARBA" id="ARBA00022692"/>
    </source>
</evidence>
<reference evidence="9 10" key="1">
    <citation type="submission" date="2014-03" db="EMBL/GenBank/DDBJ databases">
        <title>Genomics of Bifidobacteria.</title>
        <authorList>
            <person name="Ventura M."/>
            <person name="Milani C."/>
            <person name="Lugli G.A."/>
        </authorList>
    </citation>
    <scope>NUCLEOTIDE SEQUENCE [LARGE SCALE GENOMIC DNA]</scope>
    <source>
        <strain evidence="9 10">LMG 11341</strain>
    </source>
</reference>
<dbReference type="EMBL" id="JGZC01000007">
    <property type="protein sequence ID" value="KFI70032.1"/>
    <property type="molecule type" value="Genomic_DNA"/>
</dbReference>
<evidence type="ECO:0000256" key="1">
    <source>
        <dbReference type="ARBA" id="ARBA00004651"/>
    </source>
</evidence>
<feature type="region of interest" description="Disordered" evidence="6">
    <location>
        <begin position="1"/>
        <end position="44"/>
    </location>
</feature>
<dbReference type="PANTHER" id="PTHR42718">
    <property type="entry name" value="MAJOR FACILITATOR SUPERFAMILY MULTIDRUG TRANSPORTER MFSC"/>
    <property type="match status" value="1"/>
</dbReference>
<dbReference type="GO" id="GO:0022857">
    <property type="term" value="F:transmembrane transporter activity"/>
    <property type="evidence" value="ECO:0007669"/>
    <property type="project" value="InterPro"/>
</dbReference>
<feature type="transmembrane region" description="Helical" evidence="7">
    <location>
        <begin position="496"/>
        <end position="517"/>
    </location>
</feature>
<feature type="transmembrane region" description="Helical" evidence="7">
    <location>
        <begin position="411"/>
        <end position="430"/>
    </location>
</feature>
<feature type="transmembrane region" description="Helical" evidence="7">
    <location>
        <begin position="176"/>
        <end position="195"/>
    </location>
</feature>
<organism evidence="9 10">
    <name type="scientific">Bifidobacterium merycicum</name>
    <dbReference type="NCBI Taxonomy" id="78345"/>
    <lineage>
        <taxon>Bacteria</taxon>
        <taxon>Bacillati</taxon>
        <taxon>Actinomycetota</taxon>
        <taxon>Actinomycetes</taxon>
        <taxon>Bifidobacteriales</taxon>
        <taxon>Bifidobacteriaceae</taxon>
        <taxon>Bifidobacterium</taxon>
    </lineage>
</organism>
<dbReference type="Gene3D" id="1.20.1250.20">
    <property type="entry name" value="MFS general substrate transporter like domains"/>
    <property type="match status" value="1"/>
</dbReference>
<evidence type="ECO:0000259" key="8">
    <source>
        <dbReference type="PROSITE" id="PS50850"/>
    </source>
</evidence>
<evidence type="ECO:0000256" key="2">
    <source>
        <dbReference type="ARBA" id="ARBA00022448"/>
    </source>
</evidence>
<dbReference type="eggNOG" id="COG2814">
    <property type="taxonomic scope" value="Bacteria"/>
</dbReference>
<dbReference type="Proteomes" id="UP000029060">
    <property type="component" value="Unassembled WGS sequence"/>
</dbReference>
<gene>
    <name evidence="9" type="ORF">BMERY_1392</name>
</gene>
<dbReference type="RefSeq" id="WP_081888431.1">
    <property type="nucleotide sequence ID" value="NZ_JGZC01000007.1"/>
</dbReference>
<evidence type="ECO:0000256" key="5">
    <source>
        <dbReference type="ARBA" id="ARBA00023136"/>
    </source>
</evidence>
<feature type="transmembrane region" description="Helical" evidence="7">
    <location>
        <begin position="51"/>
        <end position="70"/>
    </location>
</feature>
<dbReference type="GO" id="GO:0005886">
    <property type="term" value="C:plasma membrane"/>
    <property type="evidence" value="ECO:0007669"/>
    <property type="project" value="UniProtKB-SubCell"/>
</dbReference>
<dbReference type="PANTHER" id="PTHR42718:SF9">
    <property type="entry name" value="MAJOR FACILITATOR SUPERFAMILY MULTIDRUG TRANSPORTER MFSC"/>
    <property type="match status" value="1"/>
</dbReference>
<accession>A0A087BG82</accession>
<dbReference type="SUPFAM" id="SSF103473">
    <property type="entry name" value="MFS general substrate transporter"/>
    <property type="match status" value="1"/>
</dbReference>
<dbReference type="Gene3D" id="1.20.1720.10">
    <property type="entry name" value="Multidrug resistance protein D"/>
    <property type="match status" value="1"/>
</dbReference>
<sequence>MSQSTAHNISNQKNSQDDLRHPMQSASNTTATMSPGSRNDRLVNSDDRIQPTLVLSIVAMGIMAFIGILTETLTNVLFPELMAEFHVDTSTIQWLTTGYPLMVSLVTPLSSYLKRKYPLKNIFLTAILLCIAGCLIAACTLNFPMLMVARLLQGAGTGIALPLMFNIILEQSPRTCMGMFMGIGGMIVAVAPALGPTVGGLVGTFMPWRWIFAIMLPFLLVSLLLGLKNIRQMAPFEDAHINPLHVLLLAAGFVSFVFALDRGGAAITAISAGDQGAAGACAIAVVLLCGAVVLLALFVVLSRRAFSPLVRLGVLHSVKFRWHLLAYVLLQFVTIGYGYMIPNASRLGFGASVLAAGTIVLPGALLGAIMGPVAGSLLDKFGPVRPMPVAMAAALLGTVLMAMLIGPGSNVIMIGVCYFVYMVGFSMCFANTMTCGIAPVHPEFKADGNALFNTFQQLSGAVDTTVMSVCRGIAQSGHGQVGSASFVAATQRGAHWGFIVLALAVAGACLANFRAFAAKR</sequence>
<dbReference type="AlphaFoldDB" id="A0A087BG82"/>
<name>A0A087BG82_9BIFI</name>
<keyword evidence="5 7" id="KW-0472">Membrane</keyword>
<dbReference type="InterPro" id="IPR020846">
    <property type="entry name" value="MFS_dom"/>
</dbReference>
<proteinExistence type="predicted"/>
<evidence type="ECO:0000256" key="6">
    <source>
        <dbReference type="SAM" id="MobiDB-lite"/>
    </source>
</evidence>
<feature type="transmembrane region" description="Helical" evidence="7">
    <location>
        <begin position="207"/>
        <end position="225"/>
    </location>
</feature>
<feature type="transmembrane region" description="Helical" evidence="7">
    <location>
        <begin position="122"/>
        <end position="145"/>
    </location>
</feature>